<dbReference type="InterPro" id="IPR036881">
    <property type="entry name" value="Glyco_hydro_3_C_sf"/>
</dbReference>
<dbReference type="Gene3D" id="3.20.20.300">
    <property type="entry name" value="Glycoside hydrolase, family 3, N-terminal domain"/>
    <property type="match status" value="1"/>
</dbReference>
<keyword evidence="9" id="KW-0136">Cellulose degradation</keyword>
<evidence type="ECO:0000256" key="14">
    <source>
        <dbReference type="SAM" id="SignalP"/>
    </source>
</evidence>
<dbReference type="InterPro" id="IPR001764">
    <property type="entry name" value="Glyco_hydro_3_N"/>
</dbReference>
<evidence type="ECO:0000256" key="6">
    <source>
        <dbReference type="ARBA" id="ARBA00022525"/>
    </source>
</evidence>
<feature type="chain" id="PRO_5026295901" description="beta-glucosidase" evidence="14">
    <location>
        <begin position="22"/>
        <end position="723"/>
    </location>
</feature>
<dbReference type="SUPFAM" id="SSF51445">
    <property type="entry name" value="(Trans)glycosidases"/>
    <property type="match status" value="1"/>
</dbReference>
<dbReference type="PANTHER" id="PTHR42715">
    <property type="entry name" value="BETA-GLUCOSIDASE"/>
    <property type="match status" value="1"/>
</dbReference>
<evidence type="ECO:0000256" key="5">
    <source>
        <dbReference type="ARBA" id="ARBA00012744"/>
    </source>
</evidence>
<dbReference type="EC" id="3.2.1.21" evidence="5"/>
<dbReference type="PANTHER" id="PTHR42715:SF28">
    <property type="entry name" value="BETA-GLUCOSIDASE L-RELATED"/>
    <property type="match status" value="1"/>
</dbReference>
<dbReference type="Gene3D" id="2.60.40.10">
    <property type="entry name" value="Immunoglobulins"/>
    <property type="match status" value="1"/>
</dbReference>
<dbReference type="GO" id="GO:0008422">
    <property type="term" value="F:beta-glucosidase activity"/>
    <property type="evidence" value="ECO:0007669"/>
    <property type="project" value="UniProtKB-EC"/>
</dbReference>
<dbReference type="InterPro" id="IPR002772">
    <property type="entry name" value="Glyco_hydro_3_C"/>
</dbReference>
<dbReference type="InterPro" id="IPR017853">
    <property type="entry name" value="GH"/>
</dbReference>
<accession>A0A6G7SK71</accession>
<dbReference type="InterPro" id="IPR013783">
    <property type="entry name" value="Ig-like_fold"/>
</dbReference>
<evidence type="ECO:0000256" key="1">
    <source>
        <dbReference type="ARBA" id="ARBA00000448"/>
    </source>
</evidence>
<name>A0A6G7SK71_9FUNG</name>
<keyword evidence="7 14" id="KW-0732">Signal</keyword>
<feature type="signal peptide" evidence="14">
    <location>
        <begin position="1"/>
        <end position="21"/>
    </location>
</feature>
<evidence type="ECO:0000256" key="2">
    <source>
        <dbReference type="ARBA" id="ARBA00004613"/>
    </source>
</evidence>
<dbReference type="FunFam" id="3.40.50.1700:FF:000003">
    <property type="entry name" value="Probable beta-glucosidase"/>
    <property type="match status" value="1"/>
</dbReference>
<keyword evidence="6" id="KW-0964">Secreted</keyword>
<evidence type="ECO:0000256" key="10">
    <source>
        <dbReference type="ARBA" id="ARBA00023180"/>
    </source>
</evidence>
<dbReference type="InterPro" id="IPR036962">
    <property type="entry name" value="Glyco_hydro_3_N_sf"/>
</dbReference>
<keyword evidence="10" id="KW-0325">Glycoprotein</keyword>
<dbReference type="FunFam" id="2.60.40.10:FF:000757">
    <property type="entry name" value="Beta-glucosidase G"/>
    <property type="match status" value="1"/>
</dbReference>
<evidence type="ECO:0000256" key="3">
    <source>
        <dbReference type="ARBA" id="ARBA00004987"/>
    </source>
</evidence>
<dbReference type="Pfam" id="PF14310">
    <property type="entry name" value="Fn3-like"/>
    <property type="match status" value="1"/>
</dbReference>
<keyword evidence="11" id="KW-0119">Carbohydrate metabolism</keyword>
<dbReference type="InterPro" id="IPR050288">
    <property type="entry name" value="Cellulose_deg_GH3"/>
</dbReference>
<evidence type="ECO:0000313" key="16">
    <source>
        <dbReference type="EMBL" id="QIK02131.1"/>
    </source>
</evidence>
<dbReference type="AlphaFoldDB" id="A0A6G7SK71"/>
<comment type="subcellular location">
    <subcellularLocation>
        <location evidence="2">Secreted</location>
    </subcellularLocation>
</comment>
<evidence type="ECO:0000256" key="9">
    <source>
        <dbReference type="ARBA" id="ARBA00023001"/>
    </source>
</evidence>
<dbReference type="GO" id="GO:0030245">
    <property type="term" value="P:cellulose catabolic process"/>
    <property type="evidence" value="ECO:0007669"/>
    <property type="project" value="UniProtKB-KW"/>
</dbReference>
<dbReference type="Pfam" id="PF01915">
    <property type="entry name" value="Glyco_hydro_3_C"/>
    <property type="match status" value="1"/>
</dbReference>
<evidence type="ECO:0000256" key="7">
    <source>
        <dbReference type="ARBA" id="ARBA00022729"/>
    </source>
</evidence>
<dbReference type="GO" id="GO:0005576">
    <property type="term" value="C:extracellular region"/>
    <property type="evidence" value="ECO:0007669"/>
    <property type="project" value="UniProtKB-SubCell"/>
</dbReference>
<dbReference type="PRINTS" id="PR00133">
    <property type="entry name" value="GLHYDRLASE3"/>
</dbReference>
<organism evidence="16">
    <name type="scientific">fungal sp</name>
    <dbReference type="NCBI Taxonomy" id="1709941"/>
    <lineage>
        <taxon>Eukaryota</taxon>
        <taxon>Fungi</taxon>
    </lineage>
</organism>
<feature type="domain" description="Fibronectin type III-like" evidence="15">
    <location>
        <begin position="642"/>
        <end position="712"/>
    </location>
</feature>
<dbReference type="EMBL" id="MN265357">
    <property type="protein sequence ID" value="QIK02131.1"/>
    <property type="molecule type" value="mRNA"/>
</dbReference>
<comment type="catalytic activity">
    <reaction evidence="1">
        <text>Hydrolysis of terminal, non-reducing beta-D-glucosyl residues with release of beta-D-glucose.</text>
        <dbReference type="EC" id="3.2.1.21"/>
    </reaction>
</comment>
<dbReference type="SMART" id="SM01217">
    <property type="entry name" value="Fn3_like"/>
    <property type="match status" value="1"/>
</dbReference>
<evidence type="ECO:0000256" key="12">
    <source>
        <dbReference type="ARBA" id="ARBA00023295"/>
    </source>
</evidence>
<dbReference type="Gene3D" id="3.40.50.1700">
    <property type="entry name" value="Glycoside hydrolase family 3 C-terminal domain"/>
    <property type="match status" value="1"/>
</dbReference>
<dbReference type="FunFam" id="3.20.20.300:FF:000002">
    <property type="entry name" value="Probable beta-glucosidase"/>
    <property type="match status" value="1"/>
</dbReference>
<keyword evidence="12 16" id="KW-0326">Glycosidase</keyword>
<keyword evidence="8 16" id="KW-0378">Hydrolase</keyword>
<comment type="pathway">
    <text evidence="3">Glycan metabolism; cellulose degradation.</text>
</comment>
<evidence type="ECO:0000256" key="4">
    <source>
        <dbReference type="ARBA" id="ARBA00005336"/>
    </source>
</evidence>
<proteinExistence type="evidence at transcript level"/>
<dbReference type="InterPro" id="IPR026891">
    <property type="entry name" value="Fn3-like"/>
</dbReference>
<keyword evidence="13" id="KW-0624">Polysaccharide degradation</keyword>
<evidence type="ECO:0000256" key="8">
    <source>
        <dbReference type="ARBA" id="ARBA00022801"/>
    </source>
</evidence>
<evidence type="ECO:0000259" key="15">
    <source>
        <dbReference type="SMART" id="SM01217"/>
    </source>
</evidence>
<dbReference type="SUPFAM" id="SSF52279">
    <property type="entry name" value="Beta-D-glucan exohydrolase, C-terminal domain"/>
    <property type="match status" value="1"/>
</dbReference>
<comment type="similarity">
    <text evidence="4">Belongs to the glycosyl hydrolase 3 family.</text>
</comment>
<evidence type="ECO:0000256" key="13">
    <source>
        <dbReference type="ARBA" id="ARBA00023326"/>
    </source>
</evidence>
<reference evidence="16" key="1">
    <citation type="submission" date="2019-08" db="EMBL/GenBank/DDBJ databases">
        <authorList>
            <person name="Goldbeck R."/>
            <person name="Carazolle M.F."/>
            <person name="Carvalho L."/>
        </authorList>
    </citation>
    <scope>NUCLEOTIDE SEQUENCE</scope>
    <source>
        <strain evidence="16">AAJ6</strain>
    </source>
</reference>
<dbReference type="Pfam" id="PF00933">
    <property type="entry name" value="Glyco_hydro_3"/>
    <property type="match status" value="1"/>
</dbReference>
<evidence type="ECO:0000256" key="11">
    <source>
        <dbReference type="ARBA" id="ARBA00023277"/>
    </source>
</evidence>
<protein>
    <recommendedName>
        <fullName evidence="5">beta-glucosidase</fullName>
        <ecNumber evidence="5">3.2.1.21</ecNumber>
    </recommendedName>
</protein>
<sequence length="723" mass="76479">MYHKTLAAFTVATQLLARALAQDWDSAYSQAQSALSGLSLSDKVGIVTGVGWNPGGACVGNTSPVSSIGYPSLCLQDGPLGVRYASSITAFTPGVQAASTWDLDLIRQRGQYIGEEFRGTGSHVMLGPVAGGLGKIAEGGRNWEGFSPDPYLTGIMVAETIDAVQGVGVQTAVKHYILNEQELNRETMSSNPDDRTTHELYLWPYVDAIHAESSAVMCSYNKIHGVWACESEFAMNTMLKERLGFKGYVVTDWAAQHSTAASANAGLDMTMPGSNWDGGDVYWGPQLESAVRNGQVSQSRVDDMATRILAAWYRLGQNSGYPNVNFDVNVAGNHKENVRACARDGTVLLRNENNILPLTNPSTIAVIGSSAVIGAHARNECQDGGCNSGALGMGWGSGAVDYPYFVAPYDAINERASSEGARVVLSNSDNTGSGASAAQGADVAIVFITADSGEGYIEVEGNRGDRNNLDPWHNGNALVEAVANANENVIVVVHSTGPIILESILSHASVKGIVWAGLPSQESGNALVDVLWGDTNPSGKLVYTIAKQRGDYGTEVVNGNDDYDEGLYIDYRHFDNAGIEPRYEFGFGLSTFEYGDISIDAGSIASGSATGSVISGGPSGLFEDVATITVSITNTGSVDGAEVAQLYLSYPSSTPDTPPLQLRGFDKLSLGAGESGTATFNLRWRDLSYWDVGTNTWVVPAGEFGVSVGASSRDIRQEGSLVV</sequence>